<name>A0ABS2Y237_POLSP</name>
<feature type="non-terminal residue" evidence="14">
    <location>
        <position position="1"/>
    </location>
</feature>
<feature type="non-terminal residue" evidence="14">
    <location>
        <position position="297"/>
    </location>
</feature>
<keyword evidence="4" id="KW-0677">Repeat</keyword>
<dbReference type="Pfam" id="PF00096">
    <property type="entry name" value="zf-C2H2"/>
    <property type="match status" value="4"/>
</dbReference>
<evidence type="ECO:0000313" key="15">
    <source>
        <dbReference type="Proteomes" id="UP001166093"/>
    </source>
</evidence>
<feature type="domain" description="C2H2-type" evidence="13">
    <location>
        <begin position="162"/>
        <end position="189"/>
    </location>
</feature>
<keyword evidence="9" id="KW-0804">Transcription</keyword>
<evidence type="ECO:0000256" key="8">
    <source>
        <dbReference type="ARBA" id="ARBA00023125"/>
    </source>
</evidence>
<feature type="domain" description="C2H2-type" evidence="13">
    <location>
        <begin position="190"/>
        <end position="217"/>
    </location>
</feature>
<dbReference type="InterPro" id="IPR013087">
    <property type="entry name" value="Znf_C2H2_type"/>
</dbReference>
<comment type="caution">
    <text evidence="14">The sequence shown here is derived from an EMBL/GenBank/DDBJ whole genome shotgun (WGS) entry which is preliminary data.</text>
</comment>
<evidence type="ECO:0000256" key="10">
    <source>
        <dbReference type="ARBA" id="ARBA00023242"/>
    </source>
</evidence>
<keyword evidence="7" id="KW-0805">Transcription regulation</keyword>
<organism evidence="14 15">
    <name type="scientific">Polyodon spathula</name>
    <name type="common">North American paddlefish</name>
    <name type="synonym">Squalus spathula</name>
    <dbReference type="NCBI Taxonomy" id="7913"/>
    <lineage>
        <taxon>Eukaryota</taxon>
        <taxon>Metazoa</taxon>
        <taxon>Chordata</taxon>
        <taxon>Craniata</taxon>
        <taxon>Vertebrata</taxon>
        <taxon>Euteleostomi</taxon>
        <taxon>Actinopterygii</taxon>
        <taxon>Chondrostei</taxon>
        <taxon>Acipenseriformes</taxon>
        <taxon>Polyodontidae</taxon>
        <taxon>Polyodon</taxon>
    </lineage>
</organism>
<feature type="region of interest" description="Disordered" evidence="12">
    <location>
        <begin position="1"/>
        <end position="33"/>
    </location>
</feature>
<dbReference type="Pfam" id="PF13465">
    <property type="entry name" value="zf-H2C2_2"/>
    <property type="match status" value="1"/>
</dbReference>
<protein>
    <submittedName>
        <fullName evidence="14">ZN205 protein</fullName>
    </submittedName>
</protein>
<proteinExistence type="inferred from homology"/>
<keyword evidence="8" id="KW-0238">DNA-binding</keyword>
<evidence type="ECO:0000256" key="5">
    <source>
        <dbReference type="ARBA" id="ARBA00022771"/>
    </source>
</evidence>
<dbReference type="SMART" id="SM00355">
    <property type="entry name" value="ZnF_C2H2"/>
    <property type="match status" value="6"/>
</dbReference>
<dbReference type="InterPro" id="IPR036236">
    <property type="entry name" value="Znf_C2H2_sf"/>
</dbReference>
<evidence type="ECO:0000256" key="9">
    <source>
        <dbReference type="ARBA" id="ARBA00023163"/>
    </source>
</evidence>
<dbReference type="Proteomes" id="UP001166093">
    <property type="component" value="Unassembled WGS sequence"/>
</dbReference>
<accession>A0ABS2Y237</accession>
<comment type="similarity">
    <text evidence="2">Belongs to the krueppel C2H2-type zinc-finger protein family.</text>
</comment>
<evidence type="ECO:0000313" key="14">
    <source>
        <dbReference type="EMBL" id="MBN3280219.1"/>
    </source>
</evidence>
<keyword evidence="10" id="KW-0539">Nucleus</keyword>
<feature type="domain" description="C2H2-type" evidence="13">
    <location>
        <begin position="274"/>
        <end position="297"/>
    </location>
</feature>
<dbReference type="PANTHER" id="PTHR24388:SF96">
    <property type="entry name" value="GENE, 32687-RELATED"/>
    <property type="match status" value="1"/>
</dbReference>
<evidence type="ECO:0000256" key="7">
    <source>
        <dbReference type="ARBA" id="ARBA00023015"/>
    </source>
</evidence>
<evidence type="ECO:0000256" key="4">
    <source>
        <dbReference type="ARBA" id="ARBA00022737"/>
    </source>
</evidence>
<gene>
    <name evidence="14" type="primary">Znf205</name>
    <name evidence="14" type="ORF">GTO93_0019217</name>
</gene>
<evidence type="ECO:0000256" key="11">
    <source>
        <dbReference type="PROSITE-ProRule" id="PRU00042"/>
    </source>
</evidence>
<evidence type="ECO:0000256" key="1">
    <source>
        <dbReference type="ARBA" id="ARBA00004123"/>
    </source>
</evidence>
<reference evidence="14" key="1">
    <citation type="journal article" date="2021" name="Cell">
        <title>Tracing the genetic footprints of vertebrate landing in non-teleost ray-finned fishes.</title>
        <authorList>
            <person name="Bi X."/>
            <person name="Wang K."/>
            <person name="Yang L."/>
            <person name="Pan H."/>
            <person name="Jiang H."/>
            <person name="Wei Q."/>
            <person name="Fang M."/>
            <person name="Yu H."/>
            <person name="Zhu C."/>
            <person name="Cai Y."/>
            <person name="He Y."/>
            <person name="Gan X."/>
            <person name="Zeng H."/>
            <person name="Yu D."/>
            <person name="Zhu Y."/>
            <person name="Jiang H."/>
            <person name="Qiu Q."/>
            <person name="Yang H."/>
            <person name="Zhang Y.E."/>
            <person name="Wang W."/>
            <person name="Zhu M."/>
            <person name="He S."/>
            <person name="Zhang G."/>
        </authorList>
    </citation>
    <scope>NUCLEOTIDE SEQUENCE</scope>
    <source>
        <strain evidence="14">Pddl_001</strain>
    </source>
</reference>
<feature type="domain" description="C2H2-type" evidence="13">
    <location>
        <begin position="218"/>
        <end position="245"/>
    </location>
</feature>
<dbReference type="EMBL" id="JAAWVQ010096936">
    <property type="protein sequence ID" value="MBN3280219.1"/>
    <property type="molecule type" value="Genomic_DNA"/>
</dbReference>
<evidence type="ECO:0000256" key="3">
    <source>
        <dbReference type="ARBA" id="ARBA00022723"/>
    </source>
</evidence>
<evidence type="ECO:0000256" key="2">
    <source>
        <dbReference type="ARBA" id="ARBA00006991"/>
    </source>
</evidence>
<feature type="region of interest" description="Disordered" evidence="12">
    <location>
        <begin position="45"/>
        <end position="89"/>
    </location>
</feature>
<dbReference type="PROSITE" id="PS00028">
    <property type="entry name" value="ZINC_FINGER_C2H2_1"/>
    <property type="match status" value="6"/>
</dbReference>
<keyword evidence="6" id="KW-0862">Zinc</keyword>
<feature type="compositionally biased region" description="Acidic residues" evidence="12">
    <location>
        <begin position="1"/>
        <end position="32"/>
    </location>
</feature>
<dbReference type="PROSITE" id="PS50157">
    <property type="entry name" value="ZINC_FINGER_C2H2_2"/>
    <property type="match status" value="6"/>
</dbReference>
<keyword evidence="3" id="KW-0479">Metal-binding</keyword>
<feature type="domain" description="C2H2-type" evidence="13">
    <location>
        <begin position="246"/>
        <end position="273"/>
    </location>
</feature>
<dbReference type="PANTHER" id="PTHR24388">
    <property type="entry name" value="ZINC FINGER PROTEIN"/>
    <property type="match status" value="1"/>
</dbReference>
<dbReference type="InterPro" id="IPR050527">
    <property type="entry name" value="Snail/Krueppel_Znf"/>
</dbReference>
<dbReference type="Gene3D" id="3.30.160.60">
    <property type="entry name" value="Classic Zinc Finger"/>
    <property type="match status" value="5"/>
</dbReference>
<dbReference type="SUPFAM" id="SSF57667">
    <property type="entry name" value="beta-beta-alpha zinc fingers"/>
    <property type="match status" value="4"/>
</dbReference>
<evidence type="ECO:0000259" key="13">
    <source>
        <dbReference type="PROSITE" id="PS50157"/>
    </source>
</evidence>
<evidence type="ECO:0000256" key="12">
    <source>
        <dbReference type="SAM" id="MobiDB-lite"/>
    </source>
</evidence>
<feature type="domain" description="C2H2-type" evidence="13">
    <location>
        <begin position="132"/>
        <end position="161"/>
    </location>
</feature>
<keyword evidence="15" id="KW-1185">Reference proteome</keyword>
<evidence type="ECO:0000256" key="6">
    <source>
        <dbReference type="ARBA" id="ARBA00022833"/>
    </source>
</evidence>
<sequence>MSLSEAEEGLVMDTVPSEEEEEEEEDEDEDAGTEFVHINEEGVQVHMSLSDPREDLVTPEPLASEEETPKETAGEPEPGDPPSLCIADPSELGGIVIKQEVVSGESEVEESGEMGELCPVKDQGVSGGQDLFHCPDCGQTFGLHSQLASHRRRGHRARERPYYCAVCAKCFYQAGDLRKHQRIHTGKKPHCCPQCGMRFTQSGVLKRHQRTHTGEKPHACPVCGKSFSMKHNLQTHGRIHTGERRYGCEQCGRSFTQLPHLRRHEQVHSGVKPFECAICSKRFTRASNLRSHQKLHP</sequence>
<comment type="subcellular location">
    <subcellularLocation>
        <location evidence="1">Nucleus</location>
    </subcellularLocation>
</comment>
<keyword evidence="5 11" id="KW-0863">Zinc-finger</keyword>